<dbReference type="EMBL" id="JACJID010000001">
    <property type="protein sequence ID" value="MBA8923308.1"/>
    <property type="molecule type" value="Genomic_DNA"/>
</dbReference>
<keyword evidence="1" id="KW-0472">Membrane</keyword>
<dbReference type="RefSeq" id="WP_025359071.1">
    <property type="nucleotide sequence ID" value="NZ_BAAABQ010000046.1"/>
</dbReference>
<feature type="transmembrane region" description="Helical" evidence="1">
    <location>
        <begin position="118"/>
        <end position="139"/>
    </location>
</feature>
<reference evidence="2 3" key="1">
    <citation type="submission" date="2020-08" db="EMBL/GenBank/DDBJ databases">
        <title>Genomic Encyclopedia of Archaeal and Bacterial Type Strains, Phase II (KMG-II): from individual species to whole genera.</title>
        <authorList>
            <person name="Goeker M."/>
        </authorList>
    </citation>
    <scope>NUCLEOTIDE SEQUENCE [LARGE SCALE GENOMIC DNA]</scope>
    <source>
        <strain evidence="2 3">DSM 43850</strain>
    </source>
</reference>
<organism evidence="2 3">
    <name type="scientific">Kutzneria viridogrisea</name>
    <dbReference type="NCBI Taxonomy" id="47990"/>
    <lineage>
        <taxon>Bacteria</taxon>
        <taxon>Bacillati</taxon>
        <taxon>Actinomycetota</taxon>
        <taxon>Actinomycetes</taxon>
        <taxon>Pseudonocardiales</taxon>
        <taxon>Pseudonocardiaceae</taxon>
        <taxon>Kutzneria</taxon>
    </lineage>
</organism>
<name>A0ABR6B8X2_9PSEU</name>
<comment type="caution">
    <text evidence="2">The sequence shown here is derived from an EMBL/GenBank/DDBJ whole genome shotgun (WGS) entry which is preliminary data.</text>
</comment>
<keyword evidence="1" id="KW-0812">Transmembrane</keyword>
<evidence type="ECO:0000313" key="2">
    <source>
        <dbReference type="EMBL" id="MBA8923308.1"/>
    </source>
</evidence>
<evidence type="ECO:0000256" key="1">
    <source>
        <dbReference type="SAM" id="Phobius"/>
    </source>
</evidence>
<dbReference type="Proteomes" id="UP000517916">
    <property type="component" value="Unassembled WGS sequence"/>
</dbReference>
<evidence type="ECO:0000313" key="3">
    <source>
        <dbReference type="Proteomes" id="UP000517916"/>
    </source>
</evidence>
<gene>
    <name evidence="2" type="ORF">BC739_000505</name>
</gene>
<proteinExistence type="predicted"/>
<keyword evidence="1" id="KW-1133">Transmembrane helix</keyword>
<feature type="transmembrane region" description="Helical" evidence="1">
    <location>
        <begin position="95"/>
        <end position="112"/>
    </location>
</feature>
<sequence>MTDNQDPHLSPHGALTEIDRVNARARQAARWTGWLWIAAAATVFAFYLGTGSGIETVVGIAAPLPLVVTPALYLLEARRRVIGRVAARIERPVATAFVGVVVIGTVVKLTVLPAGLTVWLVVFGLAMALPCLVGAWRVLRA</sequence>
<feature type="transmembrane region" description="Helical" evidence="1">
    <location>
        <begin position="33"/>
        <end position="50"/>
    </location>
</feature>
<keyword evidence="3" id="KW-1185">Reference proteome</keyword>
<feature type="transmembrane region" description="Helical" evidence="1">
    <location>
        <begin position="56"/>
        <end position="75"/>
    </location>
</feature>
<accession>A0ABR6B8X2</accession>
<protein>
    <submittedName>
        <fullName evidence="2">Uncharacterized protein</fullName>
    </submittedName>
</protein>